<keyword evidence="3" id="KW-1185">Reference proteome</keyword>
<protein>
    <recommendedName>
        <fullName evidence="4">SAV-6107-like HEPN domain-containing protein</fullName>
    </recommendedName>
</protein>
<dbReference type="RefSeq" id="WP_168017148.1">
    <property type="nucleotide sequence ID" value="NZ_JAATEP010000038.1"/>
</dbReference>
<evidence type="ECO:0000313" key="3">
    <source>
        <dbReference type="Proteomes" id="UP000696294"/>
    </source>
</evidence>
<dbReference type="Proteomes" id="UP000696294">
    <property type="component" value="Unassembled WGS sequence"/>
</dbReference>
<evidence type="ECO:0000256" key="1">
    <source>
        <dbReference type="SAM" id="MobiDB-lite"/>
    </source>
</evidence>
<dbReference type="EMBL" id="JAATEP010000038">
    <property type="protein sequence ID" value="NJP95418.1"/>
    <property type="molecule type" value="Genomic_DNA"/>
</dbReference>
<feature type="region of interest" description="Disordered" evidence="1">
    <location>
        <begin position="205"/>
        <end position="227"/>
    </location>
</feature>
<organism evidence="2 3">
    <name type="scientific">Nonomuraea composti</name>
    <dbReference type="NCBI Taxonomy" id="2720023"/>
    <lineage>
        <taxon>Bacteria</taxon>
        <taxon>Bacillati</taxon>
        <taxon>Actinomycetota</taxon>
        <taxon>Actinomycetes</taxon>
        <taxon>Streptosporangiales</taxon>
        <taxon>Streptosporangiaceae</taxon>
        <taxon>Nonomuraea</taxon>
    </lineage>
</organism>
<comment type="caution">
    <text evidence="2">The sequence shown here is derived from an EMBL/GenBank/DDBJ whole genome shotgun (WGS) entry which is preliminary data.</text>
</comment>
<evidence type="ECO:0000313" key="2">
    <source>
        <dbReference type="EMBL" id="NJP95418.1"/>
    </source>
</evidence>
<feature type="region of interest" description="Disordered" evidence="1">
    <location>
        <begin position="1"/>
        <end position="61"/>
    </location>
</feature>
<name>A0ABX1BJY0_9ACTN</name>
<accession>A0ABX1BJY0</accession>
<gene>
    <name evidence="2" type="ORF">HCN51_39300</name>
</gene>
<sequence length="227" mass="24987">MTQYVTVRTPTRRDNQQGHDPRMDGPPRHSSLLADHHHRRKDMRMDDLGQTKPLDPTREPGDVTLAPDISPAQEAQIRVSCDQLTTEKISATRHTFYAAAAEAIVALQNGQRLSGEHLFAAAHAQASRTWWDLVDEEIASKKLTSDHALRRVRSRARHSLTEEPPVARPGTLFDHALAHAARIAARDFLHHSGHLLTQHLIHQANDPAPATPAASGHQTPPSAVAGP</sequence>
<evidence type="ECO:0008006" key="4">
    <source>
        <dbReference type="Google" id="ProtNLM"/>
    </source>
</evidence>
<proteinExistence type="predicted"/>
<feature type="compositionally biased region" description="Basic and acidic residues" evidence="1">
    <location>
        <begin position="43"/>
        <end position="61"/>
    </location>
</feature>
<feature type="compositionally biased region" description="Basic and acidic residues" evidence="1">
    <location>
        <begin position="11"/>
        <end position="27"/>
    </location>
</feature>
<reference evidence="2 3" key="1">
    <citation type="submission" date="2020-03" db="EMBL/GenBank/DDBJ databases">
        <title>WGS of actinomycetes isolated from Thailand.</title>
        <authorList>
            <person name="Thawai C."/>
        </authorList>
    </citation>
    <scope>NUCLEOTIDE SEQUENCE [LARGE SCALE GENOMIC DNA]</scope>
    <source>
        <strain evidence="2 3">FMUSA5-5</strain>
    </source>
</reference>